<gene>
    <name evidence="1" type="ORF">G3M56_000975</name>
</gene>
<dbReference type="RefSeq" id="WP_164365417.1">
    <property type="nucleotide sequence ID" value="NZ_CP066776.1"/>
</dbReference>
<name>A0A6B3L8I7_9BACT</name>
<organism evidence="1 2">
    <name type="scientific">Sulfuriroseicoccus oceanibius</name>
    <dbReference type="NCBI Taxonomy" id="2707525"/>
    <lineage>
        <taxon>Bacteria</taxon>
        <taxon>Pseudomonadati</taxon>
        <taxon>Verrucomicrobiota</taxon>
        <taxon>Verrucomicrobiia</taxon>
        <taxon>Verrucomicrobiales</taxon>
        <taxon>Verrucomicrobiaceae</taxon>
        <taxon>Sulfuriroseicoccus</taxon>
    </lineage>
</organism>
<keyword evidence="2" id="KW-1185">Reference proteome</keyword>
<protein>
    <submittedName>
        <fullName evidence="1">Uncharacterized protein</fullName>
    </submittedName>
</protein>
<dbReference type="Proteomes" id="UP000475117">
    <property type="component" value="Chromosome"/>
</dbReference>
<dbReference type="AlphaFoldDB" id="A0A6B3L8I7"/>
<sequence>MKNPLAIASAAILSILPAVAADDANQNNWVGNITASEQVVQVGNVPSVNWDVSYPLGLADLVTLKDNSITTKTEVVMETRMIGAGWGLKTNFHYVEGKMRVGSSSFFEIFYGDHWMIDSSKVVYTNTLPAGTVIHFSGRGAKDKSGPYFSQWSSLFTTEFATPNIVTLTNGDPAPQYDPAFDIQMAVEDYLTPYVDTQTGLITLGPRDIIYLFDFNSYGTKWYDLQDMGILVTFTEKEQN</sequence>
<proteinExistence type="predicted"/>
<dbReference type="EMBL" id="CP066776">
    <property type="protein sequence ID" value="QQL45192.1"/>
    <property type="molecule type" value="Genomic_DNA"/>
</dbReference>
<reference evidence="1 2" key="1">
    <citation type="submission" date="2020-12" db="EMBL/GenBank/DDBJ databases">
        <title>Sulforoseuscoccus oceanibium gen. nov., sp. nov., a representative of the phylum Verrucomicrobia with special cytoplasmic membrane, and proposal of Sulforoseuscoccusaceae fam. nov.</title>
        <authorList>
            <person name="Xi F."/>
        </authorList>
    </citation>
    <scope>NUCLEOTIDE SEQUENCE [LARGE SCALE GENOMIC DNA]</scope>
    <source>
        <strain evidence="1 2">T37</strain>
    </source>
</reference>
<accession>A0A6B3L8I7</accession>
<dbReference type="KEGG" id="soa:G3M56_000975"/>
<evidence type="ECO:0000313" key="2">
    <source>
        <dbReference type="Proteomes" id="UP000475117"/>
    </source>
</evidence>
<evidence type="ECO:0000313" key="1">
    <source>
        <dbReference type="EMBL" id="QQL45192.1"/>
    </source>
</evidence>